<evidence type="ECO:0000256" key="3">
    <source>
        <dbReference type="ARBA" id="ARBA00012929"/>
    </source>
</evidence>
<evidence type="ECO:0000256" key="5">
    <source>
        <dbReference type="ARBA" id="ARBA00048200"/>
    </source>
</evidence>
<protein>
    <recommendedName>
        <fullName evidence="4 6">dTDP-4-dehydrorhamnose reductase</fullName>
        <ecNumber evidence="3 6">1.1.1.133</ecNumber>
    </recommendedName>
</protein>
<dbReference type="EC" id="1.1.1.133" evidence="3 6"/>
<evidence type="ECO:0000259" key="7">
    <source>
        <dbReference type="Pfam" id="PF04321"/>
    </source>
</evidence>
<gene>
    <name evidence="8" type="ORF">IBL25_06690</name>
</gene>
<dbReference type="Pfam" id="PF04321">
    <property type="entry name" value="RmlD_sub_bind"/>
    <property type="match status" value="1"/>
</dbReference>
<keyword evidence="6" id="KW-0560">Oxidoreductase</keyword>
<name>A0ABR7R4V5_9PROT</name>
<dbReference type="SUPFAM" id="SSF51735">
    <property type="entry name" value="NAD(P)-binding Rossmann-fold domains"/>
    <property type="match status" value="1"/>
</dbReference>
<dbReference type="SUPFAM" id="SSF51445">
    <property type="entry name" value="(Trans)glycosidases"/>
    <property type="match status" value="1"/>
</dbReference>
<accession>A0ABR7R4V5</accession>
<dbReference type="Gene3D" id="3.40.50.720">
    <property type="entry name" value="NAD(P)-binding Rossmann-like Domain"/>
    <property type="match status" value="1"/>
</dbReference>
<evidence type="ECO:0000256" key="4">
    <source>
        <dbReference type="ARBA" id="ARBA00017099"/>
    </source>
</evidence>
<dbReference type="EMBL" id="JACTUZ010000016">
    <property type="protein sequence ID" value="MBC9176627.1"/>
    <property type="molecule type" value="Genomic_DNA"/>
</dbReference>
<dbReference type="PANTHER" id="PTHR10491">
    <property type="entry name" value="DTDP-4-DEHYDRORHAMNOSE REDUCTASE"/>
    <property type="match status" value="1"/>
</dbReference>
<sequence length="675" mass="75530">MASNPQSGHLEIWGGIEPTIVRVGDTWRNQIQETGHDRRPEDLDRIAALGIRTLRYPVLWESIAPREPEEMSWSWHDARLRRLRALGMDVVAGLVHHGSGPHYTNLLDPAFPQKLARYAASVAERYPWLEKFTPVNEPLTTARFSALYGHWFPHRADYASCLRALIIQCRGIVLSMRAIQRITPSAKLVQTEDLGRTFSTPLLRYQADFANEQRWLTNDFLCGKINHAHPLYGFLLQNGMNEEDVRFFQDHARPPDILGMNHYLTSDRHLDERLDLYPSFHHGGNGRHRYADVEAVRVEMPPGTLGPAARLREMWERYHIPVAVTEVHHGSTRDEQLRWLMESWRSVRDLREEGVDVRGFTVWALFGLYDWRSLMLRRDKFYEPGAFDARSEPPQPTVLAAATAAMVRGEAYQHPALQAPGWWRRSGRHYVAPAPDAAPSEPGRQQPLLITGGAGKLCRVLARFCAARGLRAVAAPDAGLDMADFAAVQEALTRHRPWAVIDGTGQGPGDDVFQDGYDDLDGHVALARCCAELGVPLVSFSTAEVFDGQLQRPYLEGDAVSPASLFGEYKAEVEQRVTSIHPEALIVRLGHLVEAEAAPPPCLAPAALTHLPDLAHAVLDLLVDGRTGIWHLTHPEEEPVADPGVIRLSSAKGQVMPWAGDWLRRLAEAEGATPR</sequence>
<evidence type="ECO:0000256" key="6">
    <source>
        <dbReference type="RuleBase" id="RU364082"/>
    </source>
</evidence>
<feature type="domain" description="RmlD-like substrate binding" evidence="7">
    <location>
        <begin position="448"/>
        <end position="592"/>
    </location>
</feature>
<dbReference type="InterPro" id="IPR005913">
    <property type="entry name" value="dTDP_dehydrorham_reduct"/>
</dbReference>
<comment type="caution">
    <text evidence="8">The sequence shown here is derived from an EMBL/GenBank/DDBJ whole genome shotgun (WGS) entry which is preliminary data.</text>
</comment>
<organism evidence="8 9">
    <name type="scientific">Pseudoroseomonas ludipueritiae</name>
    <dbReference type="NCBI Taxonomy" id="198093"/>
    <lineage>
        <taxon>Bacteria</taxon>
        <taxon>Pseudomonadati</taxon>
        <taxon>Pseudomonadota</taxon>
        <taxon>Alphaproteobacteria</taxon>
        <taxon>Acetobacterales</taxon>
        <taxon>Acetobacteraceae</taxon>
        <taxon>Pseudoroseomonas</taxon>
    </lineage>
</organism>
<comment type="pathway">
    <text evidence="1 6">Carbohydrate biosynthesis; dTDP-L-rhamnose biosynthesis.</text>
</comment>
<keyword evidence="9" id="KW-1185">Reference proteome</keyword>
<comment type="cofactor">
    <cofactor evidence="6">
        <name>Mg(2+)</name>
        <dbReference type="ChEBI" id="CHEBI:18420"/>
    </cofactor>
    <text evidence="6">Binds 1 Mg(2+) ion per monomer.</text>
</comment>
<dbReference type="Gene3D" id="3.20.20.80">
    <property type="entry name" value="Glycosidases"/>
    <property type="match status" value="1"/>
</dbReference>
<comment type="similarity">
    <text evidence="2 6">Belongs to the dTDP-4-dehydrorhamnose reductase family.</text>
</comment>
<comment type="function">
    <text evidence="6">Catalyzes the reduction of dTDP-6-deoxy-L-lyxo-4-hexulose to yield dTDP-L-rhamnose.</text>
</comment>
<dbReference type="InterPro" id="IPR017853">
    <property type="entry name" value="GH"/>
</dbReference>
<evidence type="ECO:0000256" key="2">
    <source>
        <dbReference type="ARBA" id="ARBA00010944"/>
    </source>
</evidence>
<proteinExistence type="inferred from homology"/>
<dbReference type="RefSeq" id="WP_187777779.1">
    <property type="nucleotide sequence ID" value="NZ_JACTUZ010000016.1"/>
</dbReference>
<keyword evidence="6" id="KW-0521">NADP</keyword>
<dbReference type="InterPro" id="IPR036291">
    <property type="entry name" value="NAD(P)-bd_dom_sf"/>
</dbReference>
<evidence type="ECO:0000313" key="9">
    <source>
        <dbReference type="Proteomes" id="UP000603940"/>
    </source>
</evidence>
<reference evidence="8 9" key="1">
    <citation type="journal article" date="2009" name="Int. J. Syst. Evol. Microbiol.">
        <title>Transfer of Teichococcus ludipueritiae and Muricoccus roseus to the genus Roseomonas, as Roseomonas ludipueritiae comb. nov. and Roseomonas rosea comb. nov., respectively, and emended description of the genus Roseomonas.</title>
        <authorList>
            <person name="Sanchez-Porro C."/>
            <person name="Gallego V."/>
            <person name="Busse H.J."/>
            <person name="Kampfer P."/>
            <person name="Ventosa A."/>
        </authorList>
    </citation>
    <scope>NUCLEOTIDE SEQUENCE [LARGE SCALE GENOMIC DNA]</scope>
    <source>
        <strain evidence="8 9">DSM 14915</strain>
    </source>
</reference>
<evidence type="ECO:0000256" key="1">
    <source>
        <dbReference type="ARBA" id="ARBA00004781"/>
    </source>
</evidence>
<dbReference type="InterPro" id="IPR029903">
    <property type="entry name" value="RmlD-like-bd"/>
</dbReference>
<dbReference type="PANTHER" id="PTHR10491:SF4">
    <property type="entry name" value="METHIONINE ADENOSYLTRANSFERASE 2 SUBUNIT BETA"/>
    <property type="match status" value="1"/>
</dbReference>
<evidence type="ECO:0000313" key="8">
    <source>
        <dbReference type="EMBL" id="MBC9176627.1"/>
    </source>
</evidence>
<dbReference type="Proteomes" id="UP000603940">
    <property type="component" value="Unassembled WGS sequence"/>
</dbReference>
<comment type="catalytic activity">
    <reaction evidence="5 6">
        <text>dTDP-beta-L-rhamnose + NADP(+) = dTDP-4-dehydro-beta-L-rhamnose + NADPH + H(+)</text>
        <dbReference type="Rhea" id="RHEA:21796"/>
        <dbReference type="ChEBI" id="CHEBI:15378"/>
        <dbReference type="ChEBI" id="CHEBI:57510"/>
        <dbReference type="ChEBI" id="CHEBI:57783"/>
        <dbReference type="ChEBI" id="CHEBI:58349"/>
        <dbReference type="ChEBI" id="CHEBI:62830"/>
        <dbReference type="EC" id="1.1.1.133"/>
    </reaction>
</comment>